<gene>
    <name evidence="1" type="ORF">O181_048111</name>
</gene>
<accession>A0A9Q3DQ28</accession>
<comment type="caution">
    <text evidence="1">The sequence shown here is derived from an EMBL/GenBank/DDBJ whole genome shotgun (WGS) entry which is preliminary data.</text>
</comment>
<dbReference type="OrthoDB" id="6776860at2759"/>
<dbReference type="AlphaFoldDB" id="A0A9Q3DQ28"/>
<keyword evidence="2" id="KW-1185">Reference proteome</keyword>
<organism evidence="1 2">
    <name type="scientific">Austropuccinia psidii MF-1</name>
    <dbReference type="NCBI Taxonomy" id="1389203"/>
    <lineage>
        <taxon>Eukaryota</taxon>
        <taxon>Fungi</taxon>
        <taxon>Dikarya</taxon>
        <taxon>Basidiomycota</taxon>
        <taxon>Pucciniomycotina</taxon>
        <taxon>Pucciniomycetes</taxon>
        <taxon>Pucciniales</taxon>
        <taxon>Sphaerophragmiaceae</taxon>
        <taxon>Austropuccinia</taxon>
    </lineage>
</organism>
<proteinExistence type="predicted"/>
<name>A0A9Q3DQ28_9BASI</name>
<dbReference type="Proteomes" id="UP000765509">
    <property type="component" value="Unassembled WGS sequence"/>
</dbReference>
<dbReference type="SUPFAM" id="SSF56672">
    <property type="entry name" value="DNA/RNA polymerases"/>
    <property type="match status" value="1"/>
</dbReference>
<dbReference type="InterPro" id="IPR043502">
    <property type="entry name" value="DNA/RNA_pol_sf"/>
</dbReference>
<evidence type="ECO:0000313" key="2">
    <source>
        <dbReference type="Proteomes" id="UP000765509"/>
    </source>
</evidence>
<evidence type="ECO:0000313" key="1">
    <source>
        <dbReference type="EMBL" id="MBW0508396.1"/>
    </source>
</evidence>
<dbReference type="EMBL" id="AVOT02020301">
    <property type="protein sequence ID" value="MBW0508396.1"/>
    <property type="molecule type" value="Genomic_DNA"/>
</dbReference>
<dbReference type="Gene3D" id="3.10.10.10">
    <property type="entry name" value="HIV Type 1 Reverse Transcriptase, subunit A, domain 1"/>
    <property type="match status" value="1"/>
</dbReference>
<reference evidence="1" key="1">
    <citation type="submission" date="2021-03" db="EMBL/GenBank/DDBJ databases">
        <title>Draft genome sequence of rust myrtle Austropuccinia psidii MF-1, a brazilian biotype.</title>
        <authorList>
            <person name="Quecine M.C."/>
            <person name="Pachon D.M.R."/>
            <person name="Bonatelli M.L."/>
            <person name="Correr F.H."/>
            <person name="Franceschini L.M."/>
            <person name="Leite T.F."/>
            <person name="Margarido G.R.A."/>
            <person name="Almeida C.A."/>
            <person name="Ferrarezi J.A."/>
            <person name="Labate C.A."/>
        </authorList>
    </citation>
    <scope>NUCLEOTIDE SEQUENCE</scope>
    <source>
        <strain evidence="1">MF-1</strain>
    </source>
</reference>
<protein>
    <recommendedName>
        <fullName evidence="3">Reverse transcriptase domain-containing protein</fullName>
    </recommendedName>
</protein>
<evidence type="ECO:0008006" key="3">
    <source>
        <dbReference type="Google" id="ProtNLM"/>
    </source>
</evidence>
<sequence length="169" mass="19595">MRHYLINVLYTYNNAFASDNEPLGIMKGHEVDITLNIQRPYPPVHRTPAYPACPRARESLEKHIQELIQLDVLRKLGNNEEFEVKTPVIIAFHDGKLRMVGDFRALNTKIPSMDELEGFHQNILIPKTKKLLRIIANCGIYEYLRIPFGMKCTISLSKNDEHHLPHRII</sequence>